<name>A0AB35U648_9FIRM</name>
<keyword evidence="2" id="KW-1185">Reference proteome</keyword>
<dbReference type="AlphaFoldDB" id="A0AB35U648"/>
<dbReference type="RefSeq" id="WP_370596212.1">
    <property type="nucleotide sequence ID" value="NZ_JALBUR010000018.1"/>
</dbReference>
<organism evidence="1 2">
    <name type="scientific">Grylomicrobium aquisgranensis</name>
    <dbReference type="NCBI Taxonomy" id="2926318"/>
    <lineage>
        <taxon>Bacteria</taxon>
        <taxon>Bacillati</taxon>
        <taxon>Bacillota</taxon>
        <taxon>Erysipelotrichia</taxon>
        <taxon>Erysipelotrichales</taxon>
        <taxon>Erysipelotrichaceae</taxon>
        <taxon>Grylomicrobium</taxon>
    </lineage>
</organism>
<protein>
    <submittedName>
        <fullName evidence="1">Uncharacterized protein</fullName>
    </submittedName>
</protein>
<gene>
    <name evidence="1" type="ORF">MOZ60_07620</name>
</gene>
<evidence type="ECO:0000313" key="2">
    <source>
        <dbReference type="Proteomes" id="UP001286174"/>
    </source>
</evidence>
<reference evidence="1 2" key="1">
    <citation type="submission" date="2022-03" db="EMBL/GenBank/DDBJ databases">
        <title>Novel taxa within the pig intestine.</title>
        <authorList>
            <person name="Wylensek D."/>
            <person name="Bishof K."/>
            <person name="Afrizal A."/>
            <person name="Clavel T."/>
        </authorList>
    </citation>
    <scope>NUCLEOTIDE SEQUENCE [LARGE SCALE GENOMIC DNA]</scope>
    <source>
        <strain evidence="1 2">CLA-KB-P133</strain>
    </source>
</reference>
<dbReference type="Proteomes" id="UP001286174">
    <property type="component" value="Unassembled WGS sequence"/>
</dbReference>
<comment type="caution">
    <text evidence="1">The sequence shown here is derived from an EMBL/GenBank/DDBJ whole genome shotgun (WGS) entry which is preliminary data.</text>
</comment>
<dbReference type="EMBL" id="JALBUR010000018">
    <property type="protein sequence ID" value="MDX8419962.1"/>
    <property type="molecule type" value="Genomic_DNA"/>
</dbReference>
<sequence>MIIEEKGACRRLCGHFVLVHTETQKQIGEKFRGQWLCYCHQGCMGEILFFHMGMLTEQGIISCAAVQYTAGYLSDAKAEIYQGQVPEKFYVYAEKIAGRFRIEAGRQRIRRCHLFDSLRDAKYPDILHVLHPGSLKRIPFLGEEFDGRMLKGKITSGINQPELHPGMRASCLMVEDCQGLDLVMIPEHMQK</sequence>
<accession>A0AB35U648</accession>
<evidence type="ECO:0000313" key="1">
    <source>
        <dbReference type="EMBL" id="MDX8419962.1"/>
    </source>
</evidence>
<proteinExistence type="predicted"/>